<dbReference type="Proteomes" id="UP000198718">
    <property type="component" value="Unassembled WGS sequence"/>
</dbReference>
<gene>
    <name evidence="4" type="ORF">SAMN05660472_00085</name>
</gene>
<dbReference type="Gene3D" id="3.20.20.370">
    <property type="entry name" value="Glycoside hydrolase/deacetylase"/>
    <property type="match status" value="1"/>
</dbReference>
<dbReference type="PANTHER" id="PTHR34216:SF3">
    <property type="entry name" value="POLY-BETA-1,6-N-ACETYL-D-GLUCOSAMINE N-DEACETYLASE"/>
    <property type="match status" value="1"/>
</dbReference>
<reference evidence="4 5" key="1">
    <citation type="submission" date="2016-10" db="EMBL/GenBank/DDBJ databases">
        <authorList>
            <person name="de Groot N.N."/>
        </authorList>
    </citation>
    <scope>NUCLEOTIDE SEQUENCE [LARGE SCALE GENOMIC DNA]</scope>
    <source>
        <strain evidence="4 5">DSM 18346</strain>
    </source>
</reference>
<dbReference type="EMBL" id="FNFP01000001">
    <property type="protein sequence ID" value="SDJ84149.1"/>
    <property type="molecule type" value="Genomic_DNA"/>
</dbReference>
<evidence type="ECO:0000259" key="3">
    <source>
        <dbReference type="PROSITE" id="PS51677"/>
    </source>
</evidence>
<evidence type="ECO:0000313" key="4">
    <source>
        <dbReference type="EMBL" id="SDJ84149.1"/>
    </source>
</evidence>
<dbReference type="InterPro" id="IPR002509">
    <property type="entry name" value="NODB_dom"/>
</dbReference>
<feature type="domain" description="NodB homology" evidence="3">
    <location>
        <begin position="149"/>
        <end position="338"/>
    </location>
</feature>
<accession>A0A1G8X0H8</accession>
<comment type="subcellular location">
    <subcellularLocation>
        <location evidence="1">Secreted</location>
    </subcellularLocation>
</comment>
<dbReference type="STRING" id="393762.SAMN05660472_00085"/>
<evidence type="ECO:0000256" key="1">
    <source>
        <dbReference type="ARBA" id="ARBA00004613"/>
    </source>
</evidence>
<sequence>MIQERKLIPILLAVLLFLSTGFFPIEASYGETKSNAAIAGAVSSFLMNTTSNIGGLQMTGINMIPTGEKINWLTKHNVELQSPSNNNPVKVPIVTYHHIVTNVGLTNNIIITPEKFRSDMEAIKKAGFTTILFKDLVNYVEGKGQLPQKPVLITFDDGYYSNYEYAYPILKELDMKATISIIGWAVGETKHKVTGREIIPRFTWEEAKEMIDSGHIDIQNHTYDMHNPRDQYPYRRGVLQKEEESLEDYIEAFREDVMEFHHAIEENLGNDVFVFVYPHGEYNDLTEELLVQLGYRVTLTGEHGVNLITRDKNSLFKLKRINAGYKLPSEELVRRISR</sequence>
<dbReference type="GO" id="GO:0005975">
    <property type="term" value="P:carbohydrate metabolic process"/>
    <property type="evidence" value="ECO:0007669"/>
    <property type="project" value="InterPro"/>
</dbReference>
<dbReference type="GO" id="GO:0016810">
    <property type="term" value="F:hydrolase activity, acting on carbon-nitrogen (but not peptide) bonds"/>
    <property type="evidence" value="ECO:0007669"/>
    <property type="project" value="InterPro"/>
</dbReference>
<proteinExistence type="predicted"/>
<dbReference type="InterPro" id="IPR011330">
    <property type="entry name" value="Glyco_hydro/deAcase_b/a-brl"/>
</dbReference>
<evidence type="ECO:0000256" key="2">
    <source>
        <dbReference type="ARBA" id="ARBA00022729"/>
    </source>
</evidence>
<name>A0A1G8X0H8_9FIRM</name>
<dbReference type="SUPFAM" id="SSF88713">
    <property type="entry name" value="Glycoside hydrolase/deacetylase"/>
    <property type="match status" value="1"/>
</dbReference>
<organism evidence="4 5">
    <name type="scientific">Natronincola ferrireducens</name>
    <dbReference type="NCBI Taxonomy" id="393762"/>
    <lineage>
        <taxon>Bacteria</taxon>
        <taxon>Bacillati</taxon>
        <taxon>Bacillota</taxon>
        <taxon>Clostridia</taxon>
        <taxon>Peptostreptococcales</taxon>
        <taxon>Natronincolaceae</taxon>
        <taxon>Natronincola</taxon>
    </lineage>
</organism>
<dbReference type="RefSeq" id="WP_176761981.1">
    <property type="nucleotide sequence ID" value="NZ_FNFP01000001.1"/>
</dbReference>
<dbReference type="PROSITE" id="PS51677">
    <property type="entry name" value="NODB"/>
    <property type="match status" value="1"/>
</dbReference>
<dbReference type="Pfam" id="PF01522">
    <property type="entry name" value="Polysacc_deac_1"/>
    <property type="match status" value="1"/>
</dbReference>
<dbReference type="GO" id="GO:0005576">
    <property type="term" value="C:extracellular region"/>
    <property type="evidence" value="ECO:0007669"/>
    <property type="project" value="UniProtKB-SubCell"/>
</dbReference>
<dbReference type="CDD" id="cd10969">
    <property type="entry name" value="CE4_Ecf1_like_5s"/>
    <property type="match status" value="1"/>
</dbReference>
<dbReference type="InterPro" id="IPR051398">
    <property type="entry name" value="Polysacch_Deacetylase"/>
</dbReference>
<dbReference type="PANTHER" id="PTHR34216">
    <property type="match status" value="1"/>
</dbReference>
<protein>
    <submittedName>
        <fullName evidence="4">Polysaccharide deacetylase</fullName>
    </submittedName>
</protein>
<dbReference type="AlphaFoldDB" id="A0A1G8X0H8"/>
<keyword evidence="2" id="KW-0732">Signal</keyword>
<keyword evidence="5" id="KW-1185">Reference proteome</keyword>
<evidence type="ECO:0000313" key="5">
    <source>
        <dbReference type="Proteomes" id="UP000198718"/>
    </source>
</evidence>